<sequence length="662" mass="75736">MAANVIVLDFPFTKVEENKKIGEGKLNEAIHAVCALLNSNGGILKLHSATKETFNFDKLVRKFEQRIKELVGCFESCKNFEVLSIPSGEKYTEVVFGIASSEDFCTVNYHLYLPHETQVNLIAPTEPLKNVRSILTGPRLIECEQLIQLGSHRKNFIEGENIGSPESKTEQFKKVKCEATKNVSLADRMVSKHIRFACYVSAFANHRGGHIYYGIKDDGSVEGEICGQNDEEVITARVNKAICKMLWPNNAPQRGKHWDIFFEPVTDSGYKQIPSTFVVVVTVVQCAGGVFAEKPESYRVVNGKPEAIPFEIWKKCISSKQRSPECDGGKAMGSRSSSNHNSNLHRFANRRDKVLTGIPRRKGGATKLEQSCLQSRERLARFRNNGNTTGFEKYAKELANQADCFNAIVWQQRAACKYREHQFEEAYEFLQRSKSLLALAHESHPVLEIENLYWESLVSRVLGNYKECDSYRRLGMQQMESCPPDIIGAWFFFQEARAIERLISWNPCQMSNQIPQARLCYIEALRQASMLEESTSVAELKQRCHTRLAMLHLGCFFHESEITRTQDVVQHDIEEAEKMLEVVNRSSRVQGWPLTEFCRCEYLLARAQQNVRNWQQLQDEYFLELAQEESSKAHDICEKKNFQEMMNFVDAELDEINHLNCT</sequence>
<feature type="domain" description="Schlafen AlbA-2" evidence="2">
    <location>
        <begin position="169"/>
        <end position="256"/>
    </location>
</feature>
<dbReference type="Pfam" id="PF04326">
    <property type="entry name" value="SLFN_AlbA_2"/>
    <property type="match status" value="1"/>
</dbReference>
<evidence type="ECO:0000313" key="4">
    <source>
        <dbReference type="Proteomes" id="UP001152795"/>
    </source>
</evidence>
<dbReference type="PANTHER" id="PTHR12155">
    <property type="entry name" value="SCHLAFEN"/>
    <property type="match status" value="1"/>
</dbReference>
<accession>A0A7D9EMZ9</accession>
<evidence type="ECO:0000313" key="3">
    <source>
        <dbReference type="EMBL" id="CAB4014214.1"/>
    </source>
</evidence>
<reference evidence="3" key="1">
    <citation type="submission" date="2020-04" db="EMBL/GenBank/DDBJ databases">
        <authorList>
            <person name="Alioto T."/>
            <person name="Alioto T."/>
            <person name="Gomez Garrido J."/>
        </authorList>
    </citation>
    <scope>NUCLEOTIDE SEQUENCE</scope>
    <source>
        <strain evidence="3">A484AB</strain>
    </source>
</reference>
<dbReference type="Gene3D" id="3.30.950.30">
    <property type="entry name" value="Schlafen, AAA domain"/>
    <property type="match status" value="1"/>
</dbReference>
<dbReference type="Proteomes" id="UP001152795">
    <property type="component" value="Unassembled WGS sequence"/>
</dbReference>
<gene>
    <name evidence="3" type="ORF">PACLA_8A014799</name>
</gene>
<proteinExistence type="predicted"/>
<feature type="compositionally biased region" description="Low complexity" evidence="1">
    <location>
        <begin position="334"/>
        <end position="343"/>
    </location>
</feature>
<dbReference type="InterPro" id="IPR029684">
    <property type="entry name" value="Schlafen"/>
</dbReference>
<dbReference type="OrthoDB" id="6140382at2759"/>
<dbReference type="InterPro" id="IPR038461">
    <property type="entry name" value="Schlafen_AlbA_2_dom_sf"/>
</dbReference>
<protein>
    <submittedName>
        <fullName evidence="3">Schlafen family member 13-like</fullName>
    </submittedName>
</protein>
<feature type="region of interest" description="Disordered" evidence="1">
    <location>
        <begin position="324"/>
        <end position="343"/>
    </location>
</feature>
<name>A0A7D9EMZ9_PARCT</name>
<dbReference type="AlphaFoldDB" id="A0A7D9EMZ9"/>
<evidence type="ECO:0000259" key="2">
    <source>
        <dbReference type="Pfam" id="PF04326"/>
    </source>
</evidence>
<organism evidence="3 4">
    <name type="scientific">Paramuricea clavata</name>
    <name type="common">Red gorgonian</name>
    <name type="synonym">Violescent sea-whip</name>
    <dbReference type="NCBI Taxonomy" id="317549"/>
    <lineage>
        <taxon>Eukaryota</taxon>
        <taxon>Metazoa</taxon>
        <taxon>Cnidaria</taxon>
        <taxon>Anthozoa</taxon>
        <taxon>Octocorallia</taxon>
        <taxon>Malacalcyonacea</taxon>
        <taxon>Plexauridae</taxon>
        <taxon>Paramuricea</taxon>
    </lineage>
</organism>
<dbReference type="InterPro" id="IPR007421">
    <property type="entry name" value="Schlafen_AlbA_2_dom"/>
</dbReference>
<comment type="caution">
    <text evidence="3">The sequence shown here is derived from an EMBL/GenBank/DDBJ whole genome shotgun (WGS) entry which is preliminary data.</text>
</comment>
<dbReference type="EMBL" id="CACRXK020008202">
    <property type="protein sequence ID" value="CAB4014214.1"/>
    <property type="molecule type" value="Genomic_DNA"/>
</dbReference>
<keyword evidence="4" id="KW-1185">Reference proteome</keyword>
<dbReference type="PANTHER" id="PTHR12155:SF30">
    <property type="entry name" value="PROTEIN SLFN14"/>
    <property type="match status" value="1"/>
</dbReference>
<evidence type="ECO:0000256" key="1">
    <source>
        <dbReference type="SAM" id="MobiDB-lite"/>
    </source>
</evidence>